<feature type="domain" description="Acyl-CoA oxidase/dehydrogenase middle" evidence="8">
    <location>
        <begin position="137"/>
        <end position="221"/>
    </location>
</feature>
<dbReference type="CDD" id="cd00567">
    <property type="entry name" value="ACAD"/>
    <property type="match status" value="1"/>
</dbReference>
<feature type="domain" description="Acyl-CoA dehydrogenase/oxidase C-terminal" evidence="7">
    <location>
        <begin position="247"/>
        <end position="381"/>
    </location>
</feature>
<dbReference type="Proteomes" id="UP000660611">
    <property type="component" value="Unassembled WGS sequence"/>
</dbReference>
<dbReference type="PANTHER" id="PTHR48083:SF2">
    <property type="entry name" value="MEDIUM-CHAIN SPECIFIC ACYL-COA DEHYDROGENASE, MITOCHONDRIAL"/>
    <property type="match status" value="1"/>
</dbReference>
<dbReference type="Gene3D" id="2.40.110.10">
    <property type="entry name" value="Butyryl-CoA Dehydrogenase, subunit A, domain 2"/>
    <property type="match status" value="1"/>
</dbReference>
<dbReference type="GO" id="GO:0033539">
    <property type="term" value="P:fatty acid beta-oxidation using acyl-CoA dehydrogenase"/>
    <property type="evidence" value="ECO:0007669"/>
    <property type="project" value="TreeGrafter"/>
</dbReference>
<comment type="caution">
    <text evidence="10">The sequence shown here is derived from an EMBL/GenBank/DDBJ whole genome shotgun (WGS) entry which is preliminary data.</text>
</comment>
<dbReference type="InterPro" id="IPR036250">
    <property type="entry name" value="AcylCo_DH-like_C"/>
</dbReference>
<comment type="similarity">
    <text evidence="2 6">Belongs to the acyl-CoA dehydrogenase family.</text>
</comment>
<evidence type="ECO:0000256" key="3">
    <source>
        <dbReference type="ARBA" id="ARBA00022630"/>
    </source>
</evidence>
<evidence type="ECO:0000256" key="4">
    <source>
        <dbReference type="ARBA" id="ARBA00022827"/>
    </source>
</evidence>
<sequence length="391" mass="39923">MSTDTTERALLRDTARRFARQHLPVGRTPEDFRRAHAAAGALGLTSILLPPDPPLDTGGTCLDLVLVLEELGAADVAFAANAVNLPAGLAALLARTGNPAQRALVGTGPPPLLAGALNEADVAGSDLFCPSPGPAVGIRTSAVRQDGGGYLLNGAKCGFVTNAGVADSYLVLARTDPAAAPAQGLSMFLVPAGTPGLSCGPRTELIGWPGAHHAEVLLDDVRVGPDALVGAEHRAAGLLAGLPEMPIGLAACFVGLARTAYEQAVTYARRRISWGRPLIEHGPVALKLADMYVDLRTARLVVHDAARTVDDDPADAMAYGAAAAKTVAVDAAIANAQRAMEIFGGAGVAADSPVSGLLGDAWVGYACDFTRDVLRLGIAAALPALPQAAVR</sequence>
<evidence type="ECO:0000256" key="6">
    <source>
        <dbReference type="RuleBase" id="RU362125"/>
    </source>
</evidence>
<dbReference type="SUPFAM" id="SSF47203">
    <property type="entry name" value="Acyl-CoA dehydrogenase C-terminal domain-like"/>
    <property type="match status" value="1"/>
</dbReference>
<dbReference type="GO" id="GO:0005737">
    <property type="term" value="C:cytoplasm"/>
    <property type="evidence" value="ECO:0007669"/>
    <property type="project" value="TreeGrafter"/>
</dbReference>
<dbReference type="AlphaFoldDB" id="A0A919PIJ6"/>
<dbReference type="GO" id="GO:0050660">
    <property type="term" value="F:flavin adenine dinucleotide binding"/>
    <property type="evidence" value="ECO:0007669"/>
    <property type="project" value="InterPro"/>
</dbReference>
<dbReference type="InterPro" id="IPR013786">
    <property type="entry name" value="AcylCoA_DH/ox_N"/>
</dbReference>
<evidence type="ECO:0000259" key="7">
    <source>
        <dbReference type="Pfam" id="PF00441"/>
    </source>
</evidence>
<dbReference type="InterPro" id="IPR009075">
    <property type="entry name" value="AcylCo_DH/oxidase_C"/>
</dbReference>
<dbReference type="GO" id="GO:0003995">
    <property type="term" value="F:acyl-CoA dehydrogenase activity"/>
    <property type="evidence" value="ECO:0007669"/>
    <property type="project" value="TreeGrafter"/>
</dbReference>
<gene>
    <name evidence="10" type="ORF">Dsi01nite_006290</name>
</gene>
<proteinExistence type="inferred from homology"/>
<dbReference type="Gene3D" id="1.20.140.10">
    <property type="entry name" value="Butyryl-CoA Dehydrogenase, subunit A, domain 3"/>
    <property type="match status" value="1"/>
</dbReference>
<dbReference type="InterPro" id="IPR046373">
    <property type="entry name" value="Acyl-CoA_Oxase/DH_mid-dom_sf"/>
</dbReference>
<keyword evidence="3 6" id="KW-0285">Flavoprotein</keyword>
<dbReference type="Pfam" id="PF02770">
    <property type="entry name" value="Acyl-CoA_dh_M"/>
    <property type="match status" value="1"/>
</dbReference>
<dbReference type="SUPFAM" id="SSF56645">
    <property type="entry name" value="Acyl-CoA dehydrogenase NM domain-like"/>
    <property type="match status" value="1"/>
</dbReference>
<dbReference type="EMBL" id="BONQ01000015">
    <property type="protein sequence ID" value="GIG42588.1"/>
    <property type="molecule type" value="Genomic_DNA"/>
</dbReference>
<accession>A0A919PIJ6</accession>
<dbReference type="Pfam" id="PF02771">
    <property type="entry name" value="Acyl-CoA_dh_N"/>
    <property type="match status" value="1"/>
</dbReference>
<feature type="domain" description="Acyl-CoA dehydrogenase/oxidase N-terminal" evidence="9">
    <location>
        <begin position="5"/>
        <end position="103"/>
    </location>
</feature>
<keyword evidence="5 6" id="KW-0560">Oxidoreductase</keyword>
<evidence type="ECO:0000256" key="5">
    <source>
        <dbReference type="ARBA" id="ARBA00023002"/>
    </source>
</evidence>
<evidence type="ECO:0000256" key="2">
    <source>
        <dbReference type="ARBA" id="ARBA00009347"/>
    </source>
</evidence>
<evidence type="ECO:0000313" key="11">
    <source>
        <dbReference type="Proteomes" id="UP000660611"/>
    </source>
</evidence>
<reference evidence="10" key="1">
    <citation type="submission" date="2021-01" db="EMBL/GenBank/DDBJ databases">
        <title>Whole genome shotgun sequence of Dactylosporangium siamense NBRC 106093.</title>
        <authorList>
            <person name="Komaki H."/>
            <person name="Tamura T."/>
        </authorList>
    </citation>
    <scope>NUCLEOTIDE SEQUENCE</scope>
    <source>
        <strain evidence="10">NBRC 106093</strain>
    </source>
</reference>
<keyword evidence="4 6" id="KW-0274">FAD</keyword>
<evidence type="ECO:0000256" key="1">
    <source>
        <dbReference type="ARBA" id="ARBA00001974"/>
    </source>
</evidence>
<dbReference type="Pfam" id="PF00441">
    <property type="entry name" value="Acyl-CoA_dh_1"/>
    <property type="match status" value="1"/>
</dbReference>
<dbReference type="Gene3D" id="1.10.540.10">
    <property type="entry name" value="Acyl-CoA dehydrogenase/oxidase, N-terminal domain"/>
    <property type="match status" value="1"/>
</dbReference>
<evidence type="ECO:0000313" key="10">
    <source>
        <dbReference type="EMBL" id="GIG42588.1"/>
    </source>
</evidence>
<dbReference type="InterPro" id="IPR009100">
    <property type="entry name" value="AcylCoA_DH/oxidase_NM_dom_sf"/>
</dbReference>
<dbReference type="InterPro" id="IPR006091">
    <property type="entry name" value="Acyl-CoA_Oxase/DH_mid-dom"/>
</dbReference>
<evidence type="ECO:0000259" key="8">
    <source>
        <dbReference type="Pfam" id="PF02770"/>
    </source>
</evidence>
<dbReference type="PANTHER" id="PTHR48083">
    <property type="entry name" value="MEDIUM-CHAIN SPECIFIC ACYL-COA DEHYDROGENASE, MITOCHONDRIAL-RELATED"/>
    <property type="match status" value="1"/>
</dbReference>
<dbReference type="RefSeq" id="WP_203844476.1">
    <property type="nucleotide sequence ID" value="NZ_BAAAVW010000002.1"/>
</dbReference>
<organism evidence="10 11">
    <name type="scientific">Dactylosporangium siamense</name>
    <dbReference type="NCBI Taxonomy" id="685454"/>
    <lineage>
        <taxon>Bacteria</taxon>
        <taxon>Bacillati</taxon>
        <taxon>Actinomycetota</taxon>
        <taxon>Actinomycetes</taxon>
        <taxon>Micromonosporales</taxon>
        <taxon>Micromonosporaceae</taxon>
        <taxon>Dactylosporangium</taxon>
    </lineage>
</organism>
<dbReference type="InterPro" id="IPR050741">
    <property type="entry name" value="Acyl-CoA_dehydrogenase"/>
</dbReference>
<dbReference type="InterPro" id="IPR037069">
    <property type="entry name" value="AcylCoA_DH/ox_N_sf"/>
</dbReference>
<keyword evidence="11" id="KW-1185">Reference proteome</keyword>
<comment type="cofactor">
    <cofactor evidence="1 6">
        <name>FAD</name>
        <dbReference type="ChEBI" id="CHEBI:57692"/>
    </cofactor>
</comment>
<evidence type="ECO:0000259" key="9">
    <source>
        <dbReference type="Pfam" id="PF02771"/>
    </source>
</evidence>
<name>A0A919PIJ6_9ACTN</name>
<protein>
    <submittedName>
        <fullName evidence="10">Acyl-CoA dehydrogenase</fullName>
    </submittedName>
</protein>